<keyword evidence="1" id="KW-0812">Transmembrane</keyword>
<keyword evidence="1" id="KW-0472">Membrane</keyword>
<evidence type="ECO:0000313" key="2">
    <source>
        <dbReference type="EMBL" id="CAR70871.1"/>
    </source>
</evidence>
<accession>A0A0H3MYT1</accession>
<sequence>MARRTRANVEGNFLETYWGFSVAIFLAALLATGGEKIDILHRRAACAVDFSQNRSHPVGVVLYS</sequence>
<organism evidence="2 3">
    <name type="scientific">Mycobacterium leprae (strain Br4923)</name>
    <dbReference type="NCBI Taxonomy" id="561304"/>
    <lineage>
        <taxon>Bacteria</taxon>
        <taxon>Bacillati</taxon>
        <taxon>Actinomycetota</taxon>
        <taxon>Actinomycetes</taxon>
        <taxon>Mycobacteriales</taxon>
        <taxon>Mycobacteriaceae</taxon>
        <taxon>Mycobacterium</taxon>
    </lineage>
</organism>
<dbReference type="HOGENOM" id="CLU_2863005_0_0_11"/>
<evidence type="ECO:0000313" key="3">
    <source>
        <dbReference type="Proteomes" id="UP000006900"/>
    </source>
</evidence>
<gene>
    <name evidence="2" type="ordered locus">MLBr00777</name>
</gene>
<feature type="transmembrane region" description="Helical" evidence="1">
    <location>
        <begin position="16"/>
        <end position="33"/>
    </location>
</feature>
<dbReference type="KEGG" id="mlb:MLBr00777"/>
<keyword evidence="1" id="KW-1133">Transmembrane helix</keyword>
<dbReference type="Proteomes" id="UP000006900">
    <property type="component" value="Chromosome"/>
</dbReference>
<dbReference type="AlphaFoldDB" id="A0A0H3MYT1"/>
<name>A0A0H3MYT1_MYCLB</name>
<reference evidence="2 3" key="1">
    <citation type="journal article" date="2009" name="Nat. Genet.">
        <title>Comparative genomic and phylogeographic analysis of Mycobacterium leprae.</title>
        <authorList>
            <person name="Monot M."/>
            <person name="Honore N."/>
            <person name="Garnier T."/>
            <person name="Zidane N."/>
            <person name="Sherafi D."/>
            <person name="Paniz-Mondolfi A."/>
            <person name="Matsuoka M."/>
            <person name="Taylor G.M."/>
            <person name="Donoghue H.D."/>
            <person name="Bouwman A."/>
            <person name="Mays S."/>
            <person name="Watson C."/>
            <person name="Lockwood D."/>
            <person name="Khamispour A."/>
            <person name="Dowlati Y."/>
            <person name="Jianping S."/>
            <person name="Rea T.H."/>
            <person name="Vera-Cabrera L."/>
            <person name="Stefani M.M."/>
            <person name="Banu S."/>
            <person name="Macdonald M."/>
            <person name="Sapkota B.R."/>
            <person name="Spencer J.S."/>
            <person name="Thomas J."/>
            <person name="Harshman K."/>
            <person name="Singh P."/>
            <person name="Busso P."/>
            <person name="Gattiker A."/>
            <person name="Rougemont J."/>
            <person name="Brennan P.J."/>
            <person name="Cole S.T."/>
        </authorList>
    </citation>
    <scope>NUCLEOTIDE SEQUENCE [LARGE SCALE GENOMIC DNA]</scope>
    <source>
        <strain evidence="3">Br4923</strain>
    </source>
</reference>
<evidence type="ECO:0000256" key="1">
    <source>
        <dbReference type="SAM" id="Phobius"/>
    </source>
</evidence>
<proteinExistence type="predicted"/>
<dbReference type="EMBL" id="FM211192">
    <property type="protein sequence ID" value="CAR70871.1"/>
    <property type="molecule type" value="Genomic_DNA"/>
</dbReference>
<protein>
    <submittedName>
        <fullName evidence="2">Uncharacterized protein</fullName>
    </submittedName>
</protein>